<keyword evidence="4" id="KW-0520">NAD</keyword>
<dbReference type="Gene3D" id="3.80.10.10">
    <property type="entry name" value="Ribonuclease Inhibitor"/>
    <property type="match status" value="3"/>
</dbReference>
<dbReference type="Gene3D" id="1.10.8.430">
    <property type="entry name" value="Helical domain of apoptotic protease-activating factors"/>
    <property type="match status" value="1"/>
</dbReference>
<evidence type="ECO:0000256" key="4">
    <source>
        <dbReference type="ARBA" id="ARBA00023027"/>
    </source>
</evidence>
<dbReference type="InterPro" id="IPR058192">
    <property type="entry name" value="WHD_ROQ1-like"/>
</dbReference>
<dbReference type="Pfam" id="PF01582">
    <property type="entry name" value="TIR"/>
    <property type="match status" value="1"/>
</dbReference>
<dbReference type="SMART" id="SM00369">
    <property type="entry name" value="LRR_TYP"/>
    <property type="match status" value="3"/>
</dbReference>
<dbReference type="InterPro" id="IPR002182">
    <property type="entry name" value="NB-ARC"/>
</dbReference>
<accession>A0ABD3KA84</accession>
<dbReference type="PROSITE" id="PS51257">
    <property type="entry name" value="PROKAR_LIPOPROTEIN"/>
    <property type="match status" value="1"/>
</dbReference>
<feature type="domain" description="TIR" evidence="5">
    <location>
        <begin position="26"/>
        <end position="194"/>
    </location>
</feature>
<dbReference type="Proteomes" id="UP001634007">
    <property type="component" value="Unassembled WGS sequence"/>
</dbReference>
<dbReference type="SUPFAM" id="SSF52058">
    <property type="entry name" value="L domain-like"/>
    <property type="match status" value="2"/>
</dbReference>
<organism evidence="6 7">
    <name type="scientific">Eucalyptus globulus</name>
    <name type="common">Tasmanian blue gum</name>
    <dbReference type="NCBI Taxonomy" id="34317"/>
    <lineage>
        <taxon>Eukaryota</taxon>
        <taxon>Viridiplantae</taxon>
        <taxon>Streptophyta</taxon>
        <taxon>Embryophyta</taxon>
        <taxon>Tracheophyta</taxon>
        <taxon>Spermatophyta</taxon>
        <taxon>Magnoliopsida</taxon>
        <taxon>eudicotyledons</taxon>
        <taxon>Gunneridae</taxon>
        <taxon>Pentapetalae</taxon>
        <taxon>rosids</taxon>
        <taxon>malvids</taxon>
        <taxon>Myrtales</taxon>
        <taxon>Myrtaceae</taxon>
        <taxon>Myrtoideae</taxon>
        <taxon>Eucalypteae</taxon>
        <taxon>Eucalyptus</taxon>
    </lineage>
</organism>
<keyword evidence="7" id="KW-1185">Reference proteome</keyword>
<evidence type="ECO:0000256" key="3">
    <source>
        <dbReference type="ARBA" id="ARBA00022821"/>
    </source>
</evidence>
<dbReference type="InterPro" id="IPR044974">
    <property type="entry name" value="Disease_R_plants"/>
</dbReference>
<dbReference type="AlphaFoldDB" id="A0ABD3KA84"/>
<dbReference type="SUPFAM" id="SSF52200">
    <property type="entry name" value="Toll/Interleukin receptor TIR domain"/>
    <property type="match status" value="1"/>
</dbReference>
<name>A0ABD3KA84_EUCGL</name>
<dbReference type="InterPro" id="IPR027417">
    <property type="entry name" value="P-loop_NTPase"/>
</dbReference>
<dbReference type="InterPro" id="IPR032675">
    <property type="entry name" value="LRR_dom_sf"/>
</dbReference>
<dbReference type="SUPFAM" id="SSF52540">
    <property type="entry name" value="P-loop containing nucleoside triphosphate hydrolases"/>
    <property type="match status" value="1"/>
</dbReference>
<evidence type="ECO:0000259" key="5">
    <source>
        <dbReference type="PROSITE" id="PS50104"/>
    </source>
</evidence>
<dbReference type="EMBL" id="JBJKBG010000006">
    <property type="protein sequence ID" value="KAL3736810.1"/>
    <property type="molecule type" value="Genomic_DNA"/>
</dbReference>
<dbReference type="InterPro" id="IPR036390">
    <property type="entry name" value="WH_DNA-bd_sf"/>
</dbReference>
<comment type="caution">
    <text evidence="6">The sequence shown here is derived from an EMBL/GenBank/DDBJ whole genome shotgun (WGS) entry which is preliminary data.</text>
</comment>
<dbReference type="Gene3D" id="3.40.50.300">
    <property type="entry name" value="P-loop containing nucleotide triphosphate hydrolases"/>
    <property type="match status" value="1"/>
</dbReference>
<dbReference type="PANTHER" id="PTHR11017">
    <property type="entry name" value="LEUCINE-RICH REPEAT-CONTAINING PROTEIN"/>
    <property type="match status" value="1"/>
</dbReference>
<dbReference type="SMART" id="SM00255">
    <property type="entry name" value="TIR"/>
    <property type="match status" value="1"/>
</dbReference>
<dbReference type="InterPro" id="IPR042197">
    <property type="entry name" value="Apaf_helical"/>
</dbReference>
<dbReference type="Gene3D" id="3.40.50.10140">
    <property type="entry name" value="Toll/interleukin-1 receptor homology (TIR) domain"/>
    <property type="match status" value="1"/>
</dbReference>
<evidence type="ECO:0000256" key="2">
    <source>
        <dbReference type="ARBA" id="ARBA00022737"/>
    </source>
</evidence>
<keyword evidence="3" id="KW-0611">Plant defense</keyword>
<proteinExistence type="predicted"/>
<dbReference type="FunFam" id="3.40.50.10140:FF:000007">
    <property type="entry name" value="Disease resistance protein (TIR-NBS-LRR class)"/>
    <property type="match status" value="1"/>
</dbReference>
<gene>
    <name evidence="6" type="ORF">ACJRO7_025699</name>
</gene>
<evidence type="ECO:0000313" key="6">
    <source>
        <dbReference type="EMBL" id="KAL3736810.1"/>
    </source>
</evidence>
<reference evidence="6 7" key="1">
    <citation type="submission" date="2024-11" db="EMBL/GenBank/DDBJ databases">
        <title>Chromosome-level genome assembly of Eucalyptus globulus Labill. provides insights into its genome evolution.</title>
        <authorList>
            <person name="Li X."/>
        </authorList>
    </citation>
    <scope>NUCLEOTIDE SEQUENCE [LARGE SCALE GENOMIC DNA]</scope>
    <source>
        <strain evidence="6">CL2024</strain>
        <tissue evidence="6">Fresh tender leaves</tissue>
    </source>
</reference>
<dbReference type="PROSITE" id="PS50104">
    <property type="entry name" value="TIR"/>
    <property type="match status" value="1"/>
</dbReference>
<dbReference type="Pfam" id="PF23598">
    <property type="entry name" value="LRR_14"/>
    <property type="match status" value="1"/>
</dbReference>
<dbReference type="Pfam" id="PF00931">
    <property type="entry name" value="NB-ARC"/>
    <property type="match status" value="1"/>
</dbReference>
<dbReference type="GO" id="GO:0006952">
    <property type="term" value="P:defense response"/>
    <property type="evidence" value="ECO:0007669"/>
    <property type="project" value="UniProtKB-KW"/>
</dbReference>
<dbReference type="GO" id="GO:0051707">
    <property type="term" value="P:response to other organism"/>
    <property type="evidence" value="ECO:0007669"/>
    <property type="project" value="UniProtKB-ARBA"/>
</dbReference>
<dbReference type="InterPro" id="IPR055414">
    <property type="entry name" value="LRR_R13L4/SHOC2-like"/>
</dbReference>
<dbReference type="PANTHER" id="PTHR11017:SF570">
    <property type="entry name" value="DISEASE RESISTANCE PROTEIN (TIR-NBS CLASS)-RELATED"/>
    <property type="match status" value="1"/>
</dbReference>
<sequence length="1155" mass="131444">MKREWGSPGPSTAFACVDDGGSSSGAEFEVFLSFRGPDTRLTFTDSLYHTLVKAGIRVFRDNEEIRQGEKIGAELLHAIKSSKIYVPIFSRNYASSVWCLRELAHMMECSSKAKDKMILPIFYDVDPDDVKLRTRLYLDSLEKHEGKFGRDVLQWKEALTEVAKIRGLGLKNRGHGEIINAIMEEVVTKLMKRGRNLPDYLVGICDQVEDVVDLLNEGSYDFRYLVIHGMGGIGKTTLASAIFNRISNQFEGYSFLSDVRESARHGRIIDLQKQLLSEILQGRSSEIHNSIDVGINIIRERFCHKKVLLVIDDVDKWDQLSKLAGKSDWFGPGSKIIITTRDINFLPIKEEEEEGSFQAHYEEFEIYDMKEMDSSHALELFSRHALGMDFPPPQYEDISRKITYKTGGLPLALEVIGSSLFGKNKTIWKDTLKKLHSMPKQEVFVKLKISYDMLDDAQREIFLDIACFFIGKDRLYPFYMWKASGYFPKIDLLVLTRMSLIKIEEDDRLWMHDQLRDFGREIIRLEDSDPGKRSRLWMPDNALKVVQQKQASEKIVALKLTRLSEVQNFTSEEFSKLPNLRFMELDGGNLTGDFKNLLSKLTWFSWSRCPSKLEAKNLCLEKLVVLELSTIGSGDWVGWEQCMVSNNLKVIHIIPSRKFERIPDLSKCENLKRLVLRNCPTMPVIDGSLSQLKHLKHLEIKGLSKSEKCNFLPSTFGGLSSLSTLDIEGLNVEEIHHSIGEMMHLKYLSLSQCVFRKVPDSIGKLKLLVELNLCGMEITELPHCIGDLKKLTKLSLCGTLIKKLPESIGGLESLIELDLVNLDIVELPTEIGNLKKLESLYLQGSAIRELPKTIGMLENLKKLNASMCRNLEGGIPNEIGALSFLEILCLGNKKMRRLPISMSRLSHLQRLMLDGCYELEQILDLPVSLEDLGFPSDLLWTPINLSYLTNLVELTISNGTPQLSKSGYGAPNTEWIKELSKLEYLSLDMKDVTSFLIDLATLSRLRSLSVTWIDHQSSIACPSNLSALTLVNLRSPEVKLDYVLGQQLEKLRSLEVGYSDLLERLSSFPILKGLKELRVSQCRRLKEIQGVEKLESLEYILIFACDSLKRFSGLSELKKLRRLTLFCCPSVDLPDLPPLQRSVDDQRLREYGWQR</sequence>
<dbReference type="SUPFAM" id="SSF46785">
    <property type="entry name" value="Winged helix' DNA-binding domain"/>
    <property type="match status" value="1"/>
</dbReference>
<keyword evidence="1" id="KW-0433">Leucine-rich repeat</keyword>
<dbReference type="PRINTS" id="PR00364">
    <property type="entry name" value="DISEASERSIST"/>
</dbReference>
<keyword evidence="2" id="KW-0677">Repeat</keyword>
<dbReference type="InterPro" id="IPR003591">
    <property type="entry name" value="Leu-rich_rpt_typical-subtyp"/>
</dbReference>
<protein>
    <recommendedName>
        <fullName evidence="5">TIR domain-containing protein</fullName>
    </recommendedName>
</protein>
<dbReference type="Pfam" id="PF23282">
    <property type="entry name" value="WHD_ROQ1"/>
    <property type="match status" value="1"/>
</dbReference>
<evidence type="ECO:0000313" key="7">
    <source>
        <dbReference type="Proteomes" id="UP001634007"/>
    </source>
</evidence>
<dbReference type="InterPro" id="IPR000157">
    <property type="entry name" value="TIR_dom"/>
</dbReference>
<evidence type="ECO:0000256" key="1">
    <source>
        <dbReference type="ARBA" id="ARBA00022614"/>
    </source>
</evidence>
<dbReference type="InterPro" id="IPR035897">
    <property type="entry name" value="Toll_tir_struct_dom_sf"/>
</dbReference>